<comment type="similarity">
    <text evidence="1">Belongs to the peptidase S33 family.</text>
</comment>
<evidence type="ECO:0000259" key="4">
    <source>
        <dbReference type="Pfam" id="PF08386"/>
    </source>
</evidence>
<dbReference type="InterPro" id="IPR051601">
    <property type="entry name" value="Serine_prot/Carboxylest_S33"/>
</dbReference>
<keyword evidence="6" id="KW-1185">Reference proteome</keyword>
<reference evidence="5" key="1">
    <citation type="journal article" date="2023" name="Mol. Phylogenet. Evol.">
        <title>Genome-scale phylogeny and comparative genomics of the fungal order Sordariales.</title>
        <authorList>
            <person name="Hensen N."/>
            <person name="Bonometti L."/>
            <person name="Westerberg I."/>
            <person name="Brannstrom I.O."/>
            <person name="Guillou S."/>
            <person name="Cros-Aarteil S."/>
            <person name="Calhoun S."/>
            <person name="Haridas S."/>
            <person name="Kuo A."/>
            <person name="Mondo S."/>
            <person name="Pangilinan J."/>
            <person name="Riley R."/>
            <person name="LaButti K."/>
            <person name="Andreopoulos B."/>
            <person name="Lipzen A."/>
            <person name="Chen C."/>
            <person name="Yan M."/>
            <person name="Daum C."/>
            <person name="Ng V."/>
            <person name="Clum A."/>
            <person name="Steindorff A."/>
            <person name="Ohm R.A."/>
            <person name="Martin F."/>
            <person name="Silar P."/>
            <person name="Natvig D.O."/>
            <person name="Lalanne C."/>
            <person name="Gautier V."/>
            <person name="Ament-Velasquez S.L."/>
            <person name="Kruys A."/>
            <person name="Hutchinson M.I."/>
            <person name="Powell A.J."/>
            <person name="Barry K."/>
            <person name="Miller A.N."/>
            <person name="Grigoriev I.V."/>
            <person name="Debuchy R."/>
            <person name="Gladieux P."/>
            <person name="Hiltunen Thoren M."/>
            <person name="Johannesson H."/>
        </authorList>
    </citation>
    <scope>NUCLEOTIDE SEQUENCE</scope>
    <source>
        <strain evidence="5">PSN293</strain>
    </source>
</reference>
<reference evidence="5" key="2">
    <citation type="submission" date="2023-05" db="EMBL/GenBank/DDBJ databases">
        <authorList>
            <consortium name="Lawrence Berkeley National Laboratory"/>
            <person name="Steindorff A."/>
            <person name="Hensen N."/>
            <person name="Bonometti L."/>
            <person name="Westerberg I."/>
            <person name="Brannstrom I.O."/>
            <person name="Guillou S."/>
            <person name="Cros-Aarteil S."/>
            <person name="Calhoun S."/>
            <person name="Haridas S."/>
            <person name="Kuo A."/>
            <person name="Mondo S."/>
            <person name="Pangilinan J."/>
            <person name="Riley R."/>
            <person name="Labutti K."/>
            <person name="Andreopoulos B."/>
            <person name="Lipzen A."/>
            <person name="Chen C."/>
            <person name="Yanf M."/>
            <person name="Daum C."/>
            <person name="Ng V."/>
            <person name="Clum A."/>
            <person name="Ohm R."/>
            <person name="Martin F."/>
            <person name="Silar P."/>
            <person name="Natvig D."/>
            <person name="Lalanne C."/>
            <person name="Gautier V."/>
            <person name="Ament-Velasquez S.L."/>
            <person name="Kruys A."/>
            <person name="Hutchinson M.I."/>
            <person name="Powell A.J."/>
            <person name="Barry K."/>
            <person name="Miller A.N."/>
            <person name="Grigoriev I.V."/>
            <person name="Debuchy R."/>
            <person name="Gladieux P."/>
            <person name="Thoren M.H."/>
            <person name="Johannesson H."/>
        </authorList>
    </citation>
    <scope>NUCLEOTIDE SEQUENCE</scope>
    <source>
        <strain evidence="5">PSN293</strain>
    </source>
</reference>
<protein>
    <submittedName>
        <fullName evidence="5">Alpha/Beta hydrolase protein</fullName>
    </submittedName>
</protein>
<dbReference type="InterPro" id="IPR029058">
    <property type="entry name" value="AB_hydrolase_fold"/>
</dbReference>
<feature type="domain" description="AB hydrolase-1" evidence="3">
    <location>
        <begin position="88"/>
        <end position="244"/>
    </location>
</feature>
<dbReference type="AlphaFoldDB" id="A0AAN6XT52"/>
<accession>A0AAN6XT52</accession>
<organism evidence="5 6">
    <name type="scientific">Rhypophila decipiens</name>
    <dbReference type="NCBI Taxonomy" id="261697"/>
    <lineage>
        <taxon>Eukaryota</taxon>
        <taxon>Fungi</taxon>
        <taxon>Dikarya</taxon>
        <taxon>Ascomycota</taxon>
        <taxon>Pezizomycotina</taxon>
        <taxon>Sordariomycetes</taxon>
        <taxon>Sordariomycetidae</taxon>
        <taxon>Sordariales</taxon>
        <taxon>Naviculisporaceae</taxon>
        <taxon>Rhypophila</taxon>
    </lineage>
</organism>
<sequence length="564" mass="63097">MAKSEKFEQFENTRKPNRYARRAVLLSSKTRRYDGEHIDWEPCGTIADHKVECSSINVPIDQFNSTNGVGKSFKIPLTRLRGENATKSILLNPGGPGGSGGEFLHRRGAQLSAIVGDGFHLLSFDPRGINQSLPRADCYPTAETRQVLSPVRSKKLVEDSGELWAWSANHGQACADNMGEYAQYLNTPQTAADMNSILDAIGQEDMYYWGFSYGTLLGQTYATLSPERSHRVIIDGVVNQFDWYNSPSDNEAFEDTDKVFYGFIDECIKAGPSKCALASLHNDSQVLAETLITSISALRDEPISVYINSTVYGILDYWNVWDKAIFEALYKPTLLWYDLAKNLASLLQGNATDAFLAYGYSNPNKWNTSGGEALDFIMYNDGMHGAENFPPDRLSFLDWLTPYFNKSMFAPTEYEGYFKRRAWKLGRTHGYNPVRHGPPVKTENPILILTTTYDPICPLISAKSALEAFEGSKLVEVKGYGHCSVSVPSMCLARAVRRFFYQGKMPEEEHTLCEVDGEPYFVKPESRETVAIAEFESEGERRIHLAQVELARGGWIGPGGRVGW</sequence>
<dbReference type="Gene3D" id="3.40.50.1820">
    <property type="entry name" value="alpha/beta hydrolase"/>
    <property type="match status" value="1"/>
</dbReference>
<name>A0AAN6XT52_9PEZI</name>
<keyword evidence="2 5" id="KW-0378">Hydrolase</keyword>
<dbReference type="Proteomes" id="UP001301769">
    <property type="component" value="Unassembled WGS sequence"/>
</dbReference>
<comment type="caution">
    <text evidence="5">The sequence shown here is derived from an EMBL/GenBank/DDBJ whole genome shotgun (WGS) entry which is preliminary data.</text>
</comment>
<gene>
    <name evidence="5" type="ORF">QBC37DRAFT_476936</name>
</gene>
<evidence type="ECO:0000313" key="5">
    <source>
        <dbReference type="EMBL" id="KAK4206448.1"/>
    </source>
</evidence>
<feature type="domain" description="Peptidase S33 tripeptidyl aminopeptidase-like C-terminal" evidence="4">
    <location>
        <begin position="435"/>
        <end position="509"/>
    </location>
</feature>
<dbReference type="SUPFAM" id="SSF53474">
    <property type="entry name" value="alpha/beta-Hydrolases"/>
    <property type="match status" value="1"/>
</dbReference>
<evidence type="ECO:0000256" key="2">
    <source>
        <dbReference type="ARBA" id="ARBA00022801"/>
    </source>
</evidence>
<dbReference type="InterPro" id="IPR013595">
    <property type="entry name" value="Pept_S33_TAP-like_C"/>
</dbReference>
<evidence type="ECO:0000259" key="3">
    <source>
        <dbReference type="Pfam" id="PF00561"/>
    </source>
</evidence>
<dbReference type="InterPro" id="IPR000073">
    <property type="entry name" value="AB_hydrolase_1"/>
</dbReference>
<proteinExistence type="inferred from homology"/>
<dbReference type="PANTHER" id="PTHR43248:SF25">
    <property type="entry name" value="AB HYDROLASE-1 DOMAIN-CONTAINING PROTEIN-RELATED"/>
    <property type="match status" value="1"/>
</dbReference>
<dbReference type="GO" id="GO:0016787">
    <property type="term" value="F:hydrolase activity"/>
    <property type="evidence" value="ECO:0007669"/>
    <property type="project" value="UniProtKB-KW"/>
</dbReference>
<evidence type="ECO:0000313" key="6">
    <source>
        <dbReference type="Proteomes" id="UP001301769"/>
    </source>
</evidence>
<evidence type="ECO:0000256" key="1">
    <source>
        <dbReference type="ARBA" id="ARBA00010088"/>
    </source>
</evidence>
<dbReference type="PANTHER" id="PTHR43248">
    <property type="entry name" value="2-SUCCINYL-6-HYDROXY-2,4-CYCLOHEXADIENE-1-CARBOXYLATE SYNTHASE"/>
    <property type="match status" value="1"/>
</dbReference>
<dbReference type="Pfam" id="PF00561">
    <property type="entry name" value="Abhydrolase_1"/>
    <property type="match status" value="1"/>
</dbReference>
<dbReference type="EMBL" id="MU858411">
    <property type="protein sequence ID" value="KAK4206448.1"/>
    <property type="molecule type" value="Genomic_DNA"/>
</dbReference>
<dbReference type="Pfam" id="PF08386">
    <property type="entry name" value="Abhydrolase_4"/>
    <property type="match status" value="1"/>
</dbReference>